<name>A0A7H2BD28_9MICC</name>
<dbReference type="RefSeq" id="WP_190724432.1">
    <property type="nucleotide sequence ID" value="NZ_CP061539.1"/>
</dbReference>
<keyword evidence="2" id="KW-1185">Reference proteome</keyword>
<dbReference type="EMBL" id="CP061539">
    <property type="protein sequence ID" value="QNV37574.1"/>
    <property type="molecule type" value="Genomic_DNA"/>
</dbReference>
<dbReference type="Gene3D" id="3.40.960.10">
    <property type="entry name" value="VSR Endonuclease"/>
    <property type="match status" value="1"/>
</dbReference>
<protein>
    <recommendedName>
        <fullName evidence="3">DUF559 domain-containing protein</fullName>
    </recommendedName>
</protein>
<proteinExistence type="predicted"/>
<organism evidence="1 2">
    <name type="scientific">Rothia terrae</name>
    <dbReference type="NCBI Taxonomy" id="396015"/>
    <lineage>
        <taxon>Bacteria</taxon>
        <taxon>Bacillati</taxon>
        <taxon>Actinomycetota</taxon>
        <taxon>Actinomycetes</taxon>
        <taxon>Micrococcales</taxon>
        <taxon>Micrococcaceae</taxon>
        <taxon>Rothia</taxon>
    </lineage>
</organism>
<reference evidence="1 2" key="1">
    <citation type="submission" date="2020-09" db="EMBL/GenBank/DDBJ databases">
        <title>Investigation of environmental microbes.</title>
        <authorList>
            <person name="Ou Y."/>
            <person name="Kang Q."/>
        </authorList>
    </citation>
    <scope>NUCLEOTIDE SEQUENCE [LARGE SCALE GENOMIC DNA]</scope>
    <source>
        <strain evidence="1 2">KJZ-14</strain>
    </source>
</reference>
<dbReference type="GeneID" id="96624617"/>
<gene>
    <name evidence="1" type="ORF">IDM49_10240</name>
</gene>
<dbReference type="Proteomes" id="UP000516404">
    <property type="component" value="Chromosome"/>
</dbReference>
<evidence type="ECO:0000313" key="2">
    <source>
        <dbReference type="Proteomes" id="UP000516404"/>
    </source>
</evidence>
<dbReference type="KEGG" id="rter:IDM49_10240"/>
<evidence type="ECO:0008006" key="3">
    <source>
        <dbReference type="Google" id="ProtNLM"/>
    </source>
</evidence>
<dbReference type="AlphaFoldDB" id="A0A7H2BD28"/>
<accession>A0A7H2BD28</accession>
<evidence type="ECO:0000313" key="1">
    <source>
        <dbReference type="EMBL" id="QNV37574.1"/>
    </source>
</evidence>
<sequence length="308" mass="35307">MNRTYPSVFTTQEAAQHGVSRRVLKRNNNINQHSQGLRFVGNPDVALIAEKICELTEDIVISHHTAAKVHGLRIPNYLEKKHEISVLKTHGKWSTKRQGVVGYRTKKLLDDETQPFGSAYITTVERTIFDLAQYLTPYQLIQVVDGAINSHAHGYYCFEAQTSIEKIRDLCLKHPGERGVKKLKLCLERARVGSDSAQETLLRLLLDDHGIHGLLLNHPVYSEDGELLFQSDLADERTKTSIQYEGEHHSEQLQVRRDIRRERRTEDAGWTEIRIMATDLYEEVFDADAQDWMPRAVSIVRRVLKAKS</sequence>